<evidence type="ECO:0000256" key="2">
    <source>
        <dbReference type="ARBA" id="ARBA00022516"/>
    </source>
</evidence>
<keyword evidence="5" id="KW-0443">Lipid metabolism</keyword>
<keyword evidence="6" id="KW-0275">Fatty acid biosynthesis</keyword>
<keyword evidence="1" id="KW-0596">Phosphopantetheine</keyword>
<dbReference type="EMBL" id="SMKU01000016">
    <property type="protein sequence ID" value="TDD94819.1"/>
    <property type="molecule type" value="Genomic_DNA"/>
</dbReference>
<dbReference type="SMART" id="SM00823">
    <property type="entry name" value="PKS_PP"/>
    <property type="match status" value="1"/>
</dbReference>
<gene>
    <name evidence="8" type="ORF">E1298_06095</name>
</gene>
<dbReference type="OrthoDB" id="3537906at2"/>
<keyword evidence="3" id="KW-0597">Phosphoprotein</keyword>
<evidence type="ECO:0000313" key="8">
    <source>
        <dbReference type="EMBL" id="TDD94819.1"/>
    </source>
</evidence>
<dbReference type="GO" id="GO:0016020">
    <property type="term" value="C:membrane"/>
    <property type="evidence" value="ECO:0007669"/>
    <property type="project" value="GOC"/>
</dbReference>
<evidence type="ECO:0000256" key="6">
    <source>
        <dbReference type="ARBA" id="ARBA00023160"/>
    </source>
</evidence>
<evidence type="ECO:0000256" key="3">
    <source>
        <dbReference type="ARBA" id="ARBA00022553"/>
    </source>
</evidence>
<dbReference type="InterPro" id="IPR009081">
    <property type="entry name" value="PP-bd_ACP"/>
</dbReference>
<keyword evidence="2" id="KW-0444">Lipid biosynthesis</keyword>
<dbReference type="Gene3D" id="1.10.1200.10">
    <property type="entry name" value="ACP-like"/>
    <property type="match status" value="1"/>
</dbReference>
<keyword evidence="9" id="KW-1185">Reference proteome</keyword>
<evidence type="ECO:0000256" key="1">
    <source>
        <dbReference type="ARBA" id="ARBA00022450"/>
    </source>
</evidence>
<name>A0A4R5C7U9_9ACTN</name>
<dbReference type="PROSITE" id="PS50075">
    <property type="entry name" value="CARRIER"/>
    <property type="match status" value="1"/>
</dbReference>
<evidence type="ECO:0000259" key="7">
    <source>
        <dbReference type="PROSITE" id="PS50075"/>
    </source>
</evidence>
<evidence type="ECO:0000313" key="9">
    <source>
        <dbReference type="Proteomes" id="UP000294513"/>
    </source>
</evidence>
<protein>
    <recommendedName>
        <fullName evidence="7">Carrier domain-containing protein</fullName>
    </recommendedName>
</protein>
<dbReference type="SUPFAM" id="SSF47336">
    <property type="entry name" value="ACP-like"/>
    <property type="match status" value="1"/>
</dbReference>
<dbReference type="GO" id="GO:0000036">
    <property type="term" value="F:acyl carrier activity"/>
    <property type="evidence" value="ECO:0007669"/>
    <property type="project" value="TreeGrafter"/>
</dbReference>
<dbReference type="PANTHER" id="PTHR20863:SF76">
    <property type="entry name" value="CARRIER DOMAIN-CONTAINING PROTEIN"/>
    <property type="match status" value="1"/>
</dbReference>
<comment type="caution">
    <text evidence="8">The sequence shown here is derived from an EMBL/GenBank/DDBJ whole genome shotgun (WGS) entry which is preliminary data.</text>
</comment>
<evidence type="ECO:0000256" key="4">
    <source>
        <dbReference type="ARBA" id="ARBA00022832"/>
    </source>
</evidence>
<dbReference type="AlphaFoldDB" id="A0A4R5C7U9"/>
<dbReference type="Pfam" id="PF00550">
    <property type="entry name" value="PP-binding"/>
    <property type="match status" value="1"/>
</dbReference>
<reference evidence="8 9" key="1">
    <citation type="submission" date="2019-03" db="EMBL/GenBank/DDBJ databases">
        <title>Draft genome sequences of novel Actinobacteria.</title>
        <authorList>
            <person name="Sahin N."/>
            <person name="Ay H."/>
            <person name="Saygin H."/>
        </authorList>
    </citation>
    <scope>NUCLEOTIDE SEQUENCE [LARGE SCALE GENOMIC DNA]</scope>
    <source>
        <strain evidence="8 9">H3C3</strain>
    </source>
</reference>
<proteinExistence type="predicted"/>
<feature type="domain" description="Carrier" evidence="7">
    <location>
        <begin position="1"/>
        <end position="78"/>
    </location>
</feature>
<dbReference type="InterPro" id="IPR036736">
    <property type="entry name" value="ACP-like_sf"/>
</dbReference>
<keyword evidence="4" id="KW-0276">Fatty acid metabolism</keyword>
<dbReference type="InterPro" id="IPR003231">
    <property type="entry name" value="ACP"/>
</dbReference>
<accession>A0A4R5C7U9</accession>
<dbReference type="PANTHER" id="PTHR20863">
    <property type="entry name" value="ACYL CARRIER PROTEIN"/>
    <property type="match status" value="1"/>
</dbReference>
<dbReference type="GO" id="GO:0000035">
    <property type="term" value="F:acyl binding"/>
    <property type="evidence" value="ECO:0007669"/>
    <property type="project" value="TreeGrafter"/>
</dbReference>
<dbReference type="GO" id="GO:0031177">
    <property type="term" value="F:phosphopantetheine binding"/>
    <property type="evidence" value="ECO:0007669"/>
    <property type="project" value="InterPro"/>
</dbReference>
<dbReference type="Proteomes" id="UP000294513">
    <property type="component" value="Unassembled WGS sequence"/>
</dbReference>
<organism evidence="8 9">
    <name type="scientific">Actinomadura rubrisoli</name>
    <dbReference type="NCBI Taxonomy" id="2530368"/>
    <lineage>
        <taxon>Bacteria</taxon>
        <taxon>Bacillati</taxon>
        <taxon>Actinomycetota</taxon>
        <taxon>Actinomycetes</taxon>
        <taxon>Streptosporangiales</taxon>
        <taxon>Thermomonosporaceae</taxon>
        <taxon>Actinomadura</taxon>
    </lineage>
</organism>
<evidence type="ECO:0000256" key="5">
    <source>
        <dbReference type="ARBA" id="ARBA00023098"/>
    </source>
</evidence>
<dbReference type="GO" id="GO:0009245">
    <property type="term" value="P:lipid A biosynthetic process"/>
    <property type="evidence" value="ECO:0007669"/>
    <property type="project" value="TreeGrafter"/>
</dbReference>
<dbReference type="GO" id="GO:0005829">
    <property type="term" value="C:cytosol"/>
    <property type="evidence" value="ECO:0007669"/>
    <property type="project" value="TreeGrafter"/>
</dbReference>
<dbReference type="InterPro" id="IPR020806">
    <property type="entry name" value="PKS_PP-bd"/>
</dbReference>
<dbReference type="RefSeq" id="WP_131889798.1">
    <property type="nucleotide sequence ID" value="NZ_SMKU01000016.1"/>
</dbReference>
<sequence>MPREEIVAQIDKLIRHLMPELEADITPTTTFEELGMDSLGRVDLFTDAEAAFGVVVPDEELANILGVDDLAEFVAERVS</sequence>